<comment type="caution">
    <text evidence="6">The sequence shown here is derived from an EMBL/GenBank/DDBJ whole genome shotgun (WGS) entry which is preliminary data.</text>
</comment>
<evidence type="ECO:0000313" key="7">
    <source>
        <dbReference type="Proteomes" id="UP001172083"/>
    </source>
</evidence>
<keyword evidence="2" id="KW-0479">Metal-binding</keyword>
<evidence type="ECO:0000259" key="5">
    <source>
        <dbReference type="Pfam" id="PF00884"/>
    </source>
</evidence>
<reference evidence="6" key="1">
    <citation type="submission" date="2023-06" db="EMBL/GenBank/DDBJ databases">
        <title>Genomic of Agaribacillus aureum.</title>
        <authorList>
            <person name="Wang G."/>
        </authorList>
    </citation>
    <scope>NUCLEOTIDE SEQUENCE</scope>
    <source>
        <strain evidence="6">BMA12</strain>
    </source>
</reference>
<gene>
    <name evidence="6" type="ORF">QQ020_00890</name>
</gene>
<sequence>MLKIKSYSLTKPAIYLYSLLAITMLNFCTENQSHNERVDDVQKPNIVLILTDDQGWGDLSSHGNKIIHTPNLDTLHTESVSFLNFYVSPVCAPTRASLLTGRYALRTGTSWVTHRKEVMRSEELTLAELLKSHGYKTGIFGKWHNGEQYPNDPLGQGFDEFFGFSAGHWNNYFNTTLRHNQEEVATSGYIADVLTDKALQFIEENQNTPFLCYLPYNTPHSPFQVPDSLYDKYKALGLNNKDACVYAMCENIDLNVGRVLDKLEALHLEENTIVLFLTDNGPNGHRYNGGMKGIKASVDEGGVRVPLFIRWPGKIPANTRIPTISAHIDLLPTIAEWCEIKLPQDLQLDGRSLVPLINGDADGWPDRRIYSYKPNKDLTRAGAVRDNNYRLVVDQNDNLYLFNMTEDPGQKNNVAEKEPEVAESLKRAFDNWFTDVTAQGVEPPPIPVGFDAAPEIELPAPEASIHGKLNFKGGMGWANDWITGWSSPLDTVSWELEVEEDGLYELAAQLNISDEMVGANIEARTNQKVIRHTVIQAFFSPNLSSHDRVDRGEVYEKNWKSVVIGNMDLEKGKQTLKINVNASQWNGKMELKGLRLKKVSKAG</sequence>
<comment type="similarity">
    <text evidence="1">Belongs to the sulfatase family.</text>
</comment>
<dbReference type="InterPro" id="IPR017850">
    <property type="entry name" value="Alkaline_phosphatase_core_sf"/>
</dbReference>
<keyword evidence="3" id="KW-0378">Hydrolase</keyword>
<dbReference type="RefSeq" id="WP_346755914.1">
    <property type="nucleotide sequence ID" value="NZ_JAUJEB010000001.1"/>
</dbReference>
<dbReference type="Proteomes" id="UP001172083">
    <property type="component" value="Unassembled WGS sequence"/>
</dbReference>
<dbReference type="Gene3D" id="2.60.120.260">
    <property type="entry name" value="Galactose-binding domain-like"/>
    <property type="match status" value="1"/>
</dbReference>
<feature type="domain" description="Sulfatase N-terminal" evidence="5">
    <location>
        <begin position="44"/>
        <end position="338"/>
    </location>
</feature>
<dbReference type="SUPFAM" id="SSF53649">
    <property type="entry name" value="Alkaline phosphatase-like"/>
    <property type="match status" value="1"/>
</dbReference>
<dbReference type="InterPro" id="IPR024607">
    <property type="entry name" value="Sulfatase_CS"/>
</dbReference>
<dbReference type="CDD" id="cd16146">
    <property type="entry name" value="ARS_like"/>
    <property type="match status" value="1"/>
</dbReference>
<evidence type="ECO:0000313" key="6">
    <source>
        <dbReference type="EMBL" id="MDN5210571.1"/>
    </source>
</evidence>
<protein>
    <submittedName>
        <fullName evidence="6">Sulfatase-like hydrolase/transferase</fullName>
    </submittedName>
</protein>
<evidence type="ECO:0000256" key="4">
    <source>
        <dbReference type="ARBA" id="ARBA00022837"/>
    </source>
</evidence>
<evidence type="ECO:0000256" key="3">
    <source>
        <dbReference type="ARBA" id="ARBA00022801"/>
    </source>
</evidence>
<dbReference type="Gene3D" id="3.40.720.10">
    <property type="entry name" value="Alkaline Phosphatase, subunit A"/>
    <property type="match status" value="1"/>
</dbReference>
<evidence type="ECO:0000256" key="2">
    <source>
        <dbReference type="ARBA" id="ARBA00022723"/>
    </source>
</evidence>
<dbReference type="EMBL" id="JAUJEB010000001">
    <property type="protein sequence ID" value="MDN5210571.1"/>
    <property type="molecule type" value="Genomic_DNA"/>
</dbReference>
<organism evidence="6 7">
    <name type="scientific">Agaribacillus aureus</name>
    <dbReference type="NCBI Taxonomy" id="3051825"/>
    <lineage>
        <taxon>Bacteria</taxon>
        <taxon>Pseudomonadati</taxon>
        <taxon>Bacteroidota</taxon>
        <taxon>Cytophagia</taxon>
        <taxon>Cytophagales</taxon>
        <taxon>Splendidivirgaceae</taxon>
        <taxon>Agaribacillus</taxon>
    </lineage>
</organism>
<dbReference type="Pfam" id="PF00884">
    <property type="entry name" value="Sulfatase"/>
    <property type="match status" value="1"/>
</dbReference>
<name>A0ABT8KZX0_9BACT</name>
<dbReference type="PROSITE" id="PS00523">
    <property type="entry name" value="SULFATASE_1"/>
    <property type="match status" value="1"/>
</dbReference>
<dbReference type="PANTHER" id="PTHR42693:SF53">
    <property type="entry name" value="ENDO-4-O-SULFATASE"/>
    <property type="match status" value="1"/>
</dbReference>
<keyword evidence="7" id="KW-1185">Reference proteome</keyword>
<keyword evidence="4" id="KW-0106">Calcium</keyword>
<accession>A0ABT8KZX0</accession>
<proteinExistence type="inferred from homology"/>
<evidence type="ECO:0000256" key="1">
    <source>
        <dbReference type="ARBA" id="ARBA00008779"/>
    </source>
</evidence>
<dbReference type="PANTHER" id="PTHR42693">
    <property type="entry name" value="ARYLSULFATASE FAMILY MEMBER"/>
    <property type="match status" value="1"/>
</dbReference>
<dbReference type="InterPro" id="IPR050738">
    <property type="entry name" value="Sulfatase"/>
</dbReference>
<dbReference type="Gene3D" id="3.30.1120.10">
    <property type="match status" value="1"/>
</dbReference>
<dbReference type="InterPro" id="IPR000917">
    <property type="entry name" value="Sulfatase_N"/>
</dbReference>